<accession>A0A941ANG3</accession>
<dbReference type="RefSeq" id="WP_210153950.1">
    <property type="nucleotide sequence ID" value="NZ_JAFCNB010000001.1"/>
</dbReference>
<sequence length="233" mass="23947">MTFPPDDEYGDLLRRALRAEADSVVPSPDGLDVIRRRIDERGTRGLRGFRNLGWWRIGASAAGAVLVAGAVVLLVPDLRDQVAESTGITAAGADRDQEQDTSTVTRPPNALPPLPTVPAQSPAHSEHPSPSVTPHRPGPPQKPSPSPSAANPCATPAPRNGIVEPDPTLPATCPPAQAQQPAAPGTLYTPKPKPRPSASPVPSASPSPSPTPTPSGTNSGAPLSDTVVSTPSS</sequence>
<keyword evidence="2" id="KW-0472">Membrane</keyword>
<feature type="transmembrane region" description="Helical" evidence="2">
    <location>
        <begin position="54"/>
        <end position="75"/>
    </location>
</feature>
<feature type="compositionally biased region" description="Pro residues" evidence="1">
    <location>
        <begin position="195"/>
        <end position="213"/>
    </location>
</feature>
<evidence type="ECO:0000256" key="2">
    <source>
        <dbReference type="SAM" id="Phobius"/>
    </source>
</evidence>
<name>A0A941ANG3_9ACTN</name>
<comment type="caution">
    <text evidence="3">The sequence shown here is derived from an EMBL/GenBank/DDBJ whole genome shotgun (WGS) entry which is preliminary data.</text>
</comment>
<feature type="compositionally biased region" description="Low complexity" evidence="1">
    <location>
        <begin position="147"/>
        <end position="158"/>
    </location>
</feature>
<feature type="region of interest" description="Disordered" evidence="1">
    <location>
        <begin position="89"/>
        <end position="233"/>
    </location>
</feature>
<feature type="compositionally biased region" description="Pro residues" evidence="1">
    <location>
        <begin position="136"/>
        <end position="146"/>
    </location>
</feature>
<evidence type="ECO:0000256" key="1">
    <source>
        <dbReference type="SAM" id="MobiDB-lite"/>
    </source>
</evidence>
<evidence type="ECO:0000313" key="3">
    <source>
        <dbReference type="EMBL" id="MBP2702689.1"/>
    </source>
</evidence>
<dbReference type="Proteomes" id="UP000674234">
    <property type="component" value="Unassembled WGS sequence"/>
</dbReference>
<protein>
    <submittedName>
        <fullName evidence="3">Uncharacterized protein</fullName>
    </submittedName>
</protein>
<evidence type="ECO:0000313" key="4">
    <source>
        <dbReference type="Proteomes" id="UP000674234"/>
    </source>
</evidence>
<proteinExistence type="predicted"/>
<dbReference type="EMBL" id="JAFCNB010000001">
    <property type="protein sequence ID" value="MBP2702689.1"/>
    <property type="molecule type" value="Genomic_DNA"/>
</dbReference>
<reference evidence="3" key="1">
    <citation type="submission" date="2021-02" db="EMBL/GenBank/DDBJ databases">
        <title>Draft genome sequence of Microbispora sp. RL4-1S isolated from rice leaves in Thailand.</title>
        <authorList>
            <person name="Muangham S."/>
            <person name="Duangmal K."/>
        </authorList>
    </citation>
    <scope>NUCLEOTIDE SEQUENCE</scope>
    <source>
        <strain evidence="3">RL4-1S</strain>
    </source>
</reference>
<dbReference type="AlphaFoldDB" id="A0A941ANG3"/>
<keyword evidence="2" id="KW-1133">Transmembrane helix</keyword>
<keyword evidence="2" id="KW-0812">Transmembrane</keyword>
<feature type="compositionally biased region" description="Low complexity" evidence="1">
    <location>
        <begin position="174"/>
        <end position="184"/>
    </location>
</feature>
<keyword evidence="4" id="KW-1185">Reference proteome</keyword>
<gene>
    <name evidence="3" type="ORF">JOL79_02600</name>
</gene>
<organism evidence="3 4">
    <name type="scientific">Microbispora oryzae</name>
    <dbReference type="NCBI Taxonomy" id="2806554"/>
    <lineage>
        <taxon>Bacteria</taxon>
        <taxon>Bacillati</taxon>
        <taxon>Actinomycetota</taxon>
        <taxon>Actinomycetes</taxon>
        <taxon>Streptosporangiales</taxon>
        <taxon>Streptosporangiaceae</taxon>
        <taxon>Microbispora</taxon>
    </lineage>
</organism>